<dbReference type="EMBL" id="MU118157">
    <property type="protein sequence ID" value="KAF9644138.1"/>
    <property type="molecule type" value="Genomic_DNA"/>
</dbReference>
<dbReference type="Proteomes" id="UP000886501">
    <property type="component" value="Unassembled WGS sequence"/>
</dbReference>
<comment type="caution">
    <text evidence="1">The sequence shown here is derived from an EMBL/GenBank/DDBJ whole genome shotgun (WGS) entry which is preliminary data.</text>
</comment>
<evidence type="ECO:0000313" key="1">
    <source>
        <dbReference type="EMBL" id="KAF9644138.1"/>
    </source>
</evidence>
<keyword evidence="2" id="KW-1185">Reference proteome</keyword>
<accession>A0ACB6Z4B8</accession>
<sequence length="52" mass="5488">MSTGTGASSLLTRALAGSPFVVTFYVAWIDGNGDRKPMNNADTPAFALKRGR</sequence>
<name>A0ACB6Z4B8_THEGA</name>
<proteinExistence type="predicted"/>
<protein>
    <submittedName>
        <fullName evidence="1">Uncharacterized protein</fullName>
    </submittedName>
</protein>
<reference evidence="1" key="1">
    <citation type="submission" date="2019-10" db="EMBL/GenBank/DDBJ databases">
        <authorList>
            <consortium name="DOE Joint Genome Institute"/>
            <person name="Kuo A."/>
            <person name="Miyauchi S."/>
            <person name="Kiss E."/>
            <person name="Drula E."/>
            <person name="Kohler A."/>
            <person name="Sanchez-Garcia M."/>
            <person name="Andreopoulos B."/>
            <person name="Barry K.W."/>
            <person name="Bonito G."/>
            <person name="Buee M."/>
            <person name="Carver A."/>
            <person name="Chen C."/>
            <person name="Cichocki N."/>
            <person name="Clum A."/>
            <person name="Culley D."/>
            <person name="Crous P.W."/>
            <person name="Fauchery L."/>
            <person name="Girlanda M."/>
            <person name="Hayes R."/>
            <person name="Keri Z."/>
            <person name="Labutti K."/>
            <person name="Lipzen A."/>
            <person name="Lombard V."/>
            <person name="Magnuson J."/>
            <person name="Maillard F."/>
            <person name="Morin E."/>
            <person name="Murat C."/>
            <person name="Nolan M."/>
            <person name="Ohm R."/>
            <person name="Pangilinan J."/>
            <person name="Pereira M."/>
            <person name="Perotto S."/>
            <person name="Peter M."/>
            <person name="Riley R."/>
            <person name="Sitrit Y."/>
            <person name="Stielow B."/>
            <person name="Szollosi G."/>
            <person name="Zifcakova L."/>
            <person name="Stursova M."/>
            <person name="Spatafora J.W."/>
            <person name="Tedersoo L."/>
            <person name="Vaario L.-M."/>
            <person name="Yamada A."/>
            <person name="Yan M."/>
            <person name="Wang P."/>
            <person name="Xu J."/>
            <person name="Bruns T."/>
            <person name="Baldrian P."/>
            <person name="Vilgalys R."/>
            <person name="Henrissat B."/>
            <person name="Grigoriev I.V."/>
            <person name="Hibbett D."/>
            <person name="Nagy L.G."/>
            <person name="Martin F.M."/>
        </authorList>
    </citation>
    <scope>NUCLEOTIDE SEQUENCE</scope>
    <source>
        <strain evidence="1">P2</strain>
    </source>
</reference>
<evidence type="ECO:0000313" key="2">
    <source>
        <dbReference type="Proteomes" id="UP000886501"/>
    </source>
</evidence>
<gene>
    <name evidence="1" type="ORF">BDM02DRAFT_3122346</name>
</gene>
<reference evidence="1" key="2">
    <citation type="journal article" date="2020" name="Nat. Commun.">
        <title>Large-scale genome sequencing of mycorrhizal fungi provides insights into the early evolution of symbiotic traits.</title>
        <authorList>
            <person name="Miyauchi S."/>
            <person name="Kiss E."/>
            <person name="Kuo A."/>
            <person name="Drula E."/>
            <person name="Kohler A."/>
            <person name="Sanchez-Garcia M."/>
            <person name="Morin E."/>
            <person name="Andreopoulos B."/>
            <person name="Barry K.W."/>
            <person name="Bonito G."/>
            <person name="Buee M."/>
            <person name="Carver A."/>
            <person name="Chen C."/>
            <person name="Cichocki N."/>
            <person name="Clum A."/>
            <person name="Culley D."/>
            <person name="Crous P.W."/>
            <person name="Fauchery L."/>
            <person name="Girlanda M."/>
            <person name="Hayes R.D."/>
            <person name="Keri Z."/>
            <person name="LaButti K."/>
            <person name="Lipzen A."/>
            <person name="Lombard V."/>
            <person name="Magnuson J."/>
            <person name="Maillard F."/>
            <person name="Murat C."/>
            <person name="Nolan M."/>
            <person name="Ohm R.A."/>
            <person name="Pangilinan J."/>
            <person name="Pereira M.F."/>
            <person name="Perotto S."/>
            <person name="Peter M."/>
            <person name="Pfister S."/>
            <person name="Riley R."/>
            <person name="Sitrit Y."/>
            <person name="Stielow J.B."/>
            <person name="Szollosi G."/>
            <person name="Zifcakova L."/>
            <person name="Stursova M."/>
            <person name="Spatafora J.W."/>
            <person name="Tedersoo L."/>
            <person name="Vaario L.M."/>
            <person name="Yamada A."/>
            <person name="Yan M."/>
            <person name="Wang P."/>
            <person name="Xu J."/>
            <person name="Bruns T."/>
            <person name="Baldrian P."/>
            <person name="Vilgalys R."/>
            <person name="Dunand C."/>
            <person name="Henrissat B."/>
            <person name="Grigoriev I.V."/>
            <person name="Hibbett D."/>
            <person name="Nagy L.G."/>
            <person name="Martin F.M."/>
        </authorList>
    </citation>
    <scope>NUCLEOTIDE SEQUENCE</scope>
    <source>
        <strain evidence="1">P2</strain>
    </source>
</reference>
<organism evidence="1 2">
    <name type="scientific">Thelephora ganbajun</name>
    <name type="common">Ganba fungus</name>
    <dbReference type="NCBI Taxonomy" id="370292"/>
    <lineage>
        <taxon>Eukaryota</taxon>
        <taxon>Fungi</taxon>
        <taxon>Dikarya</taxon>
        <taxon>Basidiomycota</taxon>
        <taxon>Agaricomycotina</taxon>
        <taxon>Agaricomycetes</taxon>
        <taxon>Thelephorales</taxon>
        <taxon>Thelephoraceae</taxon>
        <taxon>Thelephora</taxon>
    </lineage>
</organism>